<keyword evidence="1" id="KW-0472">Membrane</keyword>
<accession>A0A2S5AET6</accession>
<dbReference type="EMBL" id="PQVG01000002">
    <property type="protein sequence ID" value="POY40623.1"/>
    <property type="molecule type" value="Genomic_DNA"/>
</dbReference>
<evidence type="ECO:0000256" key="1">
    <source>
        <dbReference type="SAM" id="Phobius"/>
    </source>
</evidence>
<keyword evidence="3" id="KW-1185">Reference proteome</keyword>
<sequence length="353" mass="41981">MQRKYILPLFLLIQILFLKIIAFFPGWVERFYSNGLYVLISKFSRIVLGIIPFSVGDIMYGILIFYLLKSIWKARKTWKTEWKNNLLKVLNVLSVAYFLFHLLWALNYYRQPLFEKMQIERDYNNADLFDFTKKLIAKTNQIQSQITKNDSKKVVFPYSQKQVFEMNLNGYKTLSNEYHFFEYTNPSIKKSLFSLPLTYMGFGGYLNPFTNEAQVNYLGPMYGFPMTTNHEMAHQMGFASESECNFIGFLASVKNENLYIQYSGYSNALRYCLGNWYVRDEKVYDQLLKTIHPGILKNYQENEDFWKQYETPIETGFHIFYDNFLKINQQKDGMDSYSKFVNLMVNYYKGKKL</sequence>
<reference evidence="2 3" key="1">
    <citation type="submission" date="2018-01" db="EMBL/GenBank/DDBJ databases">
        <authorList>
            <person name="Gaut B.S."/>
            <person name="Morton B.R."/>
            <person name="Clegg M.T."/>
            <person name="Duvall M.R."/>
        </authorList>
    </citation>
    <scope>NUCLEOTIDE SEQUENCE [LARGE SCALE GENOMIC DNA]</scope>
    <source>
        <strain evidence="2 3">HR-AY</strain>
    </source>
</reference>
<dbReference type="RefSeq" id="WP_103804809.1">
    <property type="nucleotide sequence ID" value="NZ_PQVG01000002.1"/>
</dbReference>
<gene>
    <name evidence="2" type="ORF">C3L50_03765</name>
</gene>
<organism evidence="2 3">
    <name type="scientific">Flavobacterium alvei</name>
    <dbReference type="NCBI Taxonomy" id="2080416"/>
    <lineage>
        <taxon>Bacteria</taxon>
        <taxon>Pseudomonadati</taxon>
        <taxon>Bacteroidota</taxon>
        <taxon>Flavobacteriia</taxon>
        <taxon>Flavobacteriales</taxon>
        <taxon>Flavobacteriaceae</taxon>
        <taxon>Flavobacterium</taxon>
    </lineage>
</organism>
<dbReference type="InterPro" id="IPR024294">
    <property type="entry name" value="DUF3810"/>
</dbReference>
<proteinExistence type="predicted"/>
<dbReference type="Pfam" id="PF12725">
    <property type="entry name" value="DUF3810"/>
    <property type="match status" value="1"/>
</dbReference>
<feature type="transmembrane region" description="Helical" evidence="1">
    <location>
        <begin position="89"/>
        <end position="109"/>
    </location>
</feature>
<name>A0A2S5AET6_9FLAO</name>
<keyword evidence="1" id="KW-0812">Transmembrane</keyword>
<keyword evidence="1" id="KW-1133">Transmembrane helix</keyword>
<dbReference type="OrthoDB" id="1048788at2"/>
<dbReference type="Proteomes" id="UP000237310">
    <property type="component" value="Unassembled WGS sequence"/>
</dbReference>
<comment type="caution">
    <text evidence="2">The sequence shown here is derived from an EMBL/GenBank/DDBJ whole genome shotgun (WGS) entry which is preliminary data.</text>
</comment>
<feature type="transmembrane region" description="Helical" evidence="1">
    <location>
        <begin position="46"/>
        <end position="68"/>
    </location>
</feature>
<protein>
    <submittedName>
        <fullName evidence="2">DUF3810 domain-containing protein</fullName>
    </submittedName>
</protein>
<evidence type="ECO:0000313" key="3">
    <source>
        <dbReference type="Proteomes" id="UP000237310"/>
    </source>
</evidence>
<dbReference type="AlphaFoldDB" id="A0A2S5AET6"/>
<evidence type="ECO:0000313" key="2">
    <source>
        <dbReference type="EMBL" id="POY40623.1"/>
    </source>
</evidence>